<evidence type="ECO:0008006" key="5">
    <source>
        <dbReference type="Google" id="ProtNLM"/>
    </source>
</evidence>
<reference evidence="3 4" key="1">
    <citation type="journal article" date="2019" name="Int. J. Syst. Evol. Microbiol.">
        <title>The Global Catalogue of Microorganisms (GCM) 10K type strain sequencing project: providing services to taxonomists for standard genome sequencing and annotation.</title>
        <authorList>
            <consortium name="The Broad Institute Genomics Platform"/>
            <consortium name="The Broad Institute Genome Sequencing Center for Infectious Disease"/>
            <person name="Wu L."/>
            <person name="Ma J."/>
        </authorList>
    </citation>
    <scope>NUCLEOTIDE SEQUENCE [LARGE SCALE GENOMIC DNA]</scope>
    <source>
        <strain evidence="3 4">JCM 15478</strain>
    </source>
</reference>
<comment type="similarity">
    <text evidence="1">Belongs to the ABC transporter superfamily.</text>
</comment>
<gene>
    <name evidence="3" type="ORF">GCM10009801_20820</name>
</gene>
<dbReference type="Proteomes" id="UP001500016">
    <property type="component" value="Unassembled WGS sequence"/>
</dbReference>
<organism evidence="3 4">
    <name type="scientific">Streptomyces albiaxialis</name>
    <dbReference type="NCBI Taxonomy" id="329523"/>
    <lineage>
        <taxon>Bacteria</taxon>
        <taxon>Bacillati</taxon>
        <taxon>Actinomycetota</taxon>
        <taxon>Actinomycetes</taxon>
        <taxon>Kitasatosporales</taxon>
        <taxon>Streptomycetaceae</taxon>
        <taxon>Streptomyces</taxon>
    </lineage>
</organism>
<dbReference type="SUPFAM" id="SSF52540">
    <property type="entry name" value="P-loop containing nucleoside triphosphate hydrolases"/>
    <property type="match status" value="1"/>
</dbReference>
<dbReference type="InterPro" id="IPR027417">
    <property type="entry name" value="P-loop_NTPase"/>
</dbReference>
<dbReference type="PANTHER" id="PTHR43335:SF4">
    <property type="entry name" value="ABC TRANSPORTER, ATP-BINDING PROTEIN"/>
    <property type="match status" value="1"/>
</dbReference>
<keyword evidence="4" id="KW-1185">Reference proteome</keyword>
<name>A0ABN2VS30_9ACTN</name>
<evidence type="ECO:0000256" key="2">
    <source>
        <dbReference type="ARBA" id="ARBA00022448"/>
    </source>
</evidence>
<evidence type="ECO:0000313" key="3">
    <source>
        <dbReference type="EMBL" id="GAA2070235.1"/>
    </source>
</evidence>
<proteinExistence type="inferred from homology"/>
<dbReference type="EMBL" id="BAAAPE010000005">
    <property type="protein sequence ID" value="GAA2070235.1"/>
    <property type="molecule type" value="Genomic_DNA"/>
</dbReference>
<protein>
    <recommendedName>
        <fullName evidence="5">ABC transporter ATP-binding protein</fullName>
    </recommendedName>
</protein>
<sequence>MPRGATPGGVLPVSLRRIPVRAAVPSVRRMIGATALTKPYGGRAAVDDLTFTVRPGRVTGFLGPGRVSVAGRPYAAPRAPLRTVGSLLDATGVHGGRSARDHLAGLAARGRDA</sequence>
<comment type="caution">
    <text evidence="3">The sequence shown here is derived from an EMBL/GenBank/DDBJ whole genome shotgun (WGS) entry which is preliminary data.</text>
</comment>
<keyword evidence="2" id="KW-0813">Transport</keyword>
<dbReference type="PANTHER" id="PTHR43335">
    <property type="entry name" value="ABC TRANSPORTER, ATP-BINDING PROTEIN"/>
    <property type="match status" value="1"/>
</dbReference>
<evidence type="ECO:0000313" key="4">
    <source>
        <dbReference type="Proteomes" id="UP001500016"/>
    </source>
</evidence>
<accession>A0ABN2VS30</accession>
<evidence type="ECO:0000256" key="1">
    <source>
        <dbReference type="ARBA" id="ARBA00005417"/>
    </source>
</evidence>